<evidence type="ECO:0000256" key="1">
    <source>
        <dbReference type="ARBA" id="ARBA00004167"/>
    </source>
</evidence>
<dbReference type="GO" id="GO:0004497">
    <property type="term" value="F:monooxygenase activity"/>
    <property type="evidence" value="ECO:0007669"/>
    <property type="project" value="UniProtKB-KW"/>
</dbReference>
<evidence type="ECO:0000256" key="3">
    <source>
        <dbReference type="ARBA" id="ARBA00022617"/>
    </source>
</evidence>
<keyword evidence="5" id="KW-0479">Metal-binding</keyword>
<accession>A0A438D3F7</accession>
<evidence type="ECO:0000256" key="4">
    <source>
        <dbReference type="ARBA" id="ARBA00022692"/>
    </source>
</evidence>
<dbReference type="EMBL" id="QGNW01001817">
    <property type="protein sequence ID" value="RVW29995.1"/>
    <property type="molecule type" value="Genomic_DNA"/>
</dbReference>
<evidence type="ECO:0000313" key="12">
    <source>
        <dbReference type="Proteomes" id="UP000288805"/>
    </source>
</evidence>
<evidence type="ECO:0000313" key="11">
    <source>
        <dbReference type="EMBL" id="RVW29995.1"/>
    </source>
</evidence>
<proteinExistence type="inferred from homology"/>
<organism evidence="11 12">
    <name type="scientific">Vitis vinifera</name>
    <name type="common">Grape</name>
    <dbReference type="NCBI Taxonomy" id="29760"/>
    <lineage>
        <taxon>Eukaryota</taxon>
        <taxon>Viridiplantae</taxon>
        <taxon>Streptophyta</taxon>
        <taxon>Embryophyta</taxon>
        <taxon>Tracheophyta</taxon>
        <taxon>Spermatophyta</taxon>
        <taxon>Magnoliopsida</taxon>
        <taxon>eudicotyledons</taxon>
        <taxon>Gunneridae</taxon>
        <taxon>Pentapetalae</taxon>
        <taxon>rosids</taxon>
        <taxon>Vitales</taxon>
        <taxon>Vitaceae</taxon>
        <taxon>Viteae</taxon>
        <taxon>Vitis</taxon>
    </lineage>
</organism>
<keyword evidence="9" id="KW-0503">Monooxygenase</keyword>
<dbReference type="PANTHER" id="PTHR24282:SF28">
    <property type="entry name" value="CYTOCHROME P450"/>
    <property type="match status" value="1"/>
</dbReference>
<evidence type="ECO:0000256" key="9">
    <source>
        <dbReference type="ARBA" id="ARBA00023033"/>
    </source>
</evidence>
<comment type="similarity">
    <text evidence="2">Belongs to the cytochrome P450 family.</text>
</comment>
<keyword evidence="6" id="KW-1133">Transmembrane helix</keyword>
<dbReference type="Pfam" id="PF00067">
    <property type="entry name" value="p450"/>
    <property type="match status" value="1"/>
</dbReference>
<keyword evidence="3" id="KW-0349">Heme</keyword>
<dbReference type="SUPFAM" id="SSF48264">
    <property type="entry name" value="Cytochrome P450"/>
    <property type="match status" value="1"/>
</dbReference>
<reference evidence="11 12" key="1">
    <citation type="journal article" date="2018" name="PLoS Genet.">
        <title>Population sequencing reveals clonal diversity and ancestral inbreeding in the grapevine cultivar Chardonnay.</title>
        <authorList>
            <person name="Roach M.J."/>
            <person name="Johnson D.L."/>
            <person name="Bohlmann J."/>
            <person name="van Vuuren H.J."/>
            <person name="Jones S.J."/>
            <person name="Pretorius I.S."/>
            <person name="Schmidt S.A."/>
            <person name="Borneman A.R."/>
        </authorList>
    </citation>
    <scope>NUCLEOTIDE SEQUENCE [LARGE SCALE GENOMIC DNA]</scope>
    <source>
        <strain evidence="12">cv. Chardonnay</strain>
        <tissue evidence="11">Leaf</tissue>
    </source>
</reference>
<keyword evidence="7" id="KW-0560">Oxidoreductase</keyword>
<dbReference type="GO" id="GO:0005506">
    <property type="term" value="F:iron ion binding"/>
    <property type="evidence" value="ECO:0007669"/>
    <property type="project" value="InterPro"/>
</dbReference>
<comment type="caution">
    <text evidence="11">The sequence shown here is derived from an EMBL/GenBank/DDBJ whole genome shotgun (WGS) entry which is preliminary data.</text>
</comment>
<evidence type="ECO:0000256" key="10">
    <source>
        <dbReference type="ARBA" id="ARBA00023136"/>
    </source>
</evidence>
<keyword evidence="8" id="KW-0408">Iron</keyword>
<dbReference type="GO" id="GO:0016020">
    <property type="term" value="C:membrane"/>
    <property type="evidence" value="ECO:0007669"/>
    <property type="project" value="UniProtKB-SubCell"/>
</dbReference>
<sequence length="278" mass="30757">MDKVKARVEIMLESANKLVRSWESLIENGGGSADIKVDEYVRGYTSRVISSAIFGSNNSKGVELFPKYLPTKDNRYAWGLDKEITSCILDMAKEHSEAVSKELPQVIMESTKTGELGPLTPEQYMVDNCRNVYLPGFEVTAVASMWGLMLLASHPGRQDRIRAEVAQACAGRPLEANMLGKMKVLKMLIQEVLRLYSGVAILTRHTMKDVQLGDVSVPEGVGIWVWLPALHQDSEFWGPDAAKFNPERGLLIVFLGPATLPVPTSRLVLETELVLARA</sequence>
<keyword evidence="4" id="KW-0812">Transmembrane</keyword>
<comment type="subcellular location">
    <subcellularLocation>
        <location evidence="1">Membrane</location>
        <topology evidence="1">Single-pass membrane protein</topology>
    </subcellularLocation>
</comment>
<dbReference type="AlphaFoldDB" id="A0A438D3F7"/>
<evidence type="ECO:0000256" key="8">
    <source>
        <dbReference type="ARBA" id="ARBA00023004"/>
    </source>
</evidence>
<evidence type="ECO:0000256" key="6">
    <source>
        <dbReference type="ARBA" id="ARBA00022989"/>
    </source>
</evidence>
<keyword evidence="10" id="KW-0472">Membrane</keyword>
<evidence type="ECO:0000256" key="5">
    <source>
        <dbReference type="ARBA" id="ARBA00022723"/>
    </source>
</evidence>
<evidence type="ECO:0000256" key="7">
    <source>
        <dbReference type="ARBA" id="ARBA00023002"/>
    </source>
</evidence>
<dbReference type="Proteomes" id="UP000288805">
    <property type="component" value="Unassembled WGS sequence"/>
</dbReference>
<dbReference type="Gene3D" id="1.10.630.10">
    <property type="entry name" value="Cytochrome P450"/>
    <property type="match status" value="1"/>
</dbReference>
<protein>
    <submittedName>
        <fullName evidence="11">Cytochrome P450 714C2</fullName>
    </submittedName>
</protein>
<dbReference type="InterPro" id="IPR001128">
    <property type="entry name" value="Cyt_P450"/>
</dbReference>
<dbReference type="InterPro" id="IPR050665">
    <property type="entry name" value="Cytochrome_P450_Monooxygen"/>
</dbReference>
<dbReference type="InterPro" id="IPR036396">
    <property type="entry name" value="Cyt_P450_sf"/>
</dbReference>
<gene>
    <name evidence="11" type="primary">CYP714C2_11</name>
    <name evidence="11" type="ORF">CK203_089820</name>
</gene>
<evidence type="ECO:0000256" key="2">
    <source>
        <dbReference type="ARBA" id="ARBA00010617"/>
    </source>
</evidence>
<dbReference type="GO" id="GO:0016705">
    <property type="term" value="F:oxidoreductase activity, acting on paired donors, with incorporation or reduction of molecular oxygen"/>
    <property type="evidence" value="ECO:0007669"/>
    <property type="project" value="InterPro"/>
</dbReference>
<dbReference type="PANTHER" id="PTHR24282">
    <property type="entry name" value="CYTOCHROME P450 FAMILY MEMBER"/>
    <property type="match status" value="1"/>
</dbReference>
<name>A0A438D3F7_VITVI</name>
<dbReference type="GO" id="GO:0020037">
    <property type="term" value="F:heme binding"/>
    <property type="evidence" value="ECO:0007669"/>
    <property type="project" value="InterPro"/>
</dbReference>